<protein>
    <submittedName>
        <fullName evidence="1">Uncharacterized protein</fullName>
    </submittedName>
</protein>
<dbReference type="Proteomes" id="UP000214720">
    <property type="component" value="Unassembled WGS sequence"/>
</dbReference>
<organism evidence="1 2">
    <name type="scientific">Caballeronia sordidicola</name>
    <name type="common">Burkholderia sordidicola</name>
    <dbReference type="NCBI Taxonomy" id="196367"/>
    <lineage>
        <taxon>Bacteria</taxon>
        <taxon>Pseudomonadati</taxon>
        <taxon>Pseudomonadota</taxon>
        <taxon>Betaproteobacteria</taxon>
        <taxon>Burkholderiales</taxon>
        <taxon>Burkholderiaceae</taxon>
        <taxon>Caballeronia</taxon>
    </lineage>
</organism>
<name>A0A226WY41_CABSO</name>
<sequence>MALYVSSVGTNNQAASEIDLVVLVIECSAALMSPMAI</sequence>
<proteinExistence type="predicted"/>
<evidence type="ECO:0000313" key="1">
    <source>
        <dbReference type="EMBL" id="OXC76092.1"/>
    </source>
</evidence>
<comment type="caution">
    <text evidence="1">The sequence shown here is derived from an EMBL/GenBank/DDBJ whole genome shotgun (WGS) entry which is preliminary data.</text>
</comment>
<gene>
    <name evidence="1" type="ORF">BSU04_23645</name>
</gene>
<accession>A0A226WY41</accession>
<dbReference type="EMBL" id="MTHB01000145">
    <property type="protein sequence ID" value="OXC76092.1"/>
    <property type="molecule type" value="Genomic_DNA"/>
</dbReference>
<dbReference type="AlphaFoldDB" id="A0A226WY41"/>
<evidence type="ECO:0000313" key="2">
    <source>
        <dbReference type="Proteomes" id="UP000214720"/>
    </source>
</evidence>
<reference evidence="2" key="1">
    <citation type="submission" date="2017-01" db="EMBL/GenBank/DDBJ databases">
        <title>Genome Analysis of Deinococcus marmoris KOPRI26562.</title>
        <authorList>
            <person name="Kim J.H."/>
            <person name="Oh H.-M."/>
        </authorList>
    </citation>
    <scope>NUCLEOTIDE SEQUENCE [LARGE SCALE GENOMIC DNA]</scope>
    <source>
        <strain evidence="2">PAMC 26633</strain>
    </source>
</reference>